<dbReference type="EMBL" id="JBJQND010000014">
    <property type="protein sequence ID" value="KAL3855969.1"/>
    <property type="molecule type" value="Genomic_DNA"/>
</dbReference>
<keyword evidence="1" id="KW-0175">Coiled coil</keyword>
<feature type="coiled-coil region" evidence="1">
    <location>
        <begin position="7"/>
        <end position="48"/>
    </location>
</feature>
<comment type="caution">
    <text evidence="2">The sequence shown here is derived from an EMBL/GenBank/DDBJ whole genome shotgun (WGS) entry which is preliminary data.</text>
</comment>
<protein>
    <submittedName>
        <fullName evidence="2">Uncharacterized protein</fullName>
    </submittedName>
</protein>
<gene>
    <name evidence="2" type="ORF">ACJMK2_015166</name>
</gene>
<organism evidence="2 3">
    <name type="scientific">Sinanodonta woodiana</name>
    <name type="common">Chinese pond mussel</name>
    <name type="synonym">Anodonta woodiana</name>
    <dbReference type="NCBI Taxonomy" id="1069815"/>
    <lineage>
        <taxon>Eukaryota</taxon>
        <taxon>Metazoa</taxon>
        <taxon>Spiralia</taxon>
        <taxon>Lophotrochozoa</taxon>
        <taxon>Mollusca</taxon>
        <taxon>Bivalvia</taxon>
        <taxon>Autobranchia</taxon>
        <taxon>Heteroconchia</taxon>
        <taxon>Palaeoheterodonta</taxon>
        <taxon>Unionida</taxon>
        <taxon>Unionoidea</taxon>
        <taxon>Unionidae</taxon>
        <taxon>Unioninae</taxon>
        <taxon>Sinanodonta</taxon>
    </lineage>
</organism>
<proteinExistence type="predicted"/>
<evidence type="ECO:0000313" key="2">
    <source>
        <dbReference type="EMBL" id="KAL3855969.1"/>
    </source>
</evidence>
<dbReference type="AlphaFoldDB" id="A0ABD3V2T8"/>
<evidence type="ECO:0000313" key="3">
    <source>
        <dbReference type="Proteomes" id="UP001634394"/>
    </source>
</evidence>
<name>A0ABD3V2T8_SINWO</name>
<reference evidence="2 3" key="1">
    <citation type="submission" date="2024-11" db="EMBL/GenBank/DDBJ databases">
        <title>Chromosome-level genome assembly of the freshwater bivalve Anodonta woodiana.</title>
        <authorList>
            <person name="Chen X."/>
        </authorList>
    </citation>
    <scope>NUCLEOTIDE SEQUENCE [LARGE SCALE GENOMIC DNA]</scope>
    <source>
        <strain evidence="2">MN2024</strain>
        <tissue evidence="2">Gills</tissue>
    </source>
</reference>
<feature type="non-terminal residue" evidence="2">
    <location>
        <position position="58"/>
    </location>
</feature>
<accession>A0ABD3V2T8</accession>
<keyword evidence="3" id="KW-1185">Reference proteome</keyword>
<dbReference type="Proteomes" id="UP001634394">
    <property type="component" value="Unassembled WGS sequence"/>
</dbReference>
<sequence length="58" mass="7147">MSRIQKLKELQMHLENARCLLDELAMEALEERAKIEEEEERKRKEMKRPILPHLFMRQ</sequence>
<evidence type="ECO:0000256" key="1">
    <source>
        <dbReference type="SAM" id="Coils"/>
    </source>
</evidence>